<dbReference type="GO" id="GO:0006623">
    <property type="term" value="P:protein targeting to vacuole"/>
    <property type="evidence" value="ECO:0000318"/>
    <property type="project" value="GO_Central"/>
</dbReference>
<dbReference type="OMA" id="VECTMAW"/>
<dbReference type="PANTHER" id="PTHR12616">
    <property type="entry name" value="VACUOLAR PROTEIN SORTING VPS41"/>
    <property type="match status" value="1"/>
</dbReference>
<dbReference type="GO" id="GO:0030897">
    <property type="term" value="C:HOPS complex"/>
    <property type="evidence" value="ECO:0000318"/>
    <property type="project" value="GO_Central"/>
</dbReference>
<dbReference type="InterPro" id="IPR057780">
    <property type="entry name" value="Beta-prop_Vps41"/>
</dbReference>
<dbReference type="InterPro" id="IPR036322">
    <property type="entry name" value="WD40_repeat_dom_sf"/>
</dbReference>
<dbReference type="HOGENOM" id="CLU_251083_0_0_1"/>
<dbReference type="InterPro" id="IPR045111">
    <property type="entry name" value="Vps41/Vps8"/>
</dbReference>
<evidence type="ECO:0000259" key="2">
    <source>
        <dbReference type="Pfam" id="PF23411"/>
    </source>
</evidence>
<accession>B8CC66</accession>
<sequence length="1490" mass="164471">METLSEENIATPEKVEDDDINKLEEDADDTATESYNDGEDEENSQFSYNDDEYGRLLPMPPLKYARIMGSLPRQKIATDANTSSPSALSVDVTCSTMGQVILRPSPLNENAGKDDESTILSASRHGDKRNIALATTNALEWDEYDDDDEADRSSTKTHQVLALGFEDGKVRLVDAHTGGSVLFGSTLEDGGAWFVNPSTAKRQNEKDYSQRIVALSFDSSSTYLAALNANGDAAVFGPLVWGRQSRRTQRSDAVDGASHNIGSFLWGGNAPSQSEPEADKNKNLRPPFALIKPPTATLRFSYIDPQKESLGSTLRLGGATLDSEQTSHPKCMVLDPAFGKRKERALIVGFDDGRLVLSKLQAGVTSGIGSGFTSFFGGGGSGGNAAGGGSNAKKTDSVLYQGIEASSTSGDQLGIETIAWRGGLVAWADSSGVRLFDIESMSRIAHIDRPTGARSSLYPTISSLHPSIMFERSDALLIGWGDCLMSMLIRDLTNISKFKDNNQSKEVKRKTVECTMAWELDCVACSVVPVDEKHVAVLGLVPSVPTTADEGDERPHDSTYLNNELAGGDNIIELQIISREDGKSISNDRIPLVEKRNADMPDNKNRINTTNASGYSLLSSFANQRMDDVAEWEALDETEKEIVRKEISTYDSEFATNRKYPDSYLSWSMVKDVCSLQLEQADGNDILLQANVEDHSDTSTCSVLSDDYVFPLSEPIHEILLDPTVPSNSQPPTMVISSIQDVCLVQTRDIDDVISYSRSHGKPAMALKQALAHRRDVKRHGIDLLVDEYFAALLRMRDSSIKLSISRLQVAAQSLPILLGGDARMWQRWIFMFARIPGGLFVIRDKIPVRDPRLPSFVFEMALEKMLLETTSSIGKPTDVASSYLSAGDTLSDLFLETLRAWGPTSSLRRRIQLHRYCMQHEHWSMKWQSISGSSGALPFVHQAEKDLQRRISQTAFGVLTKDQALNEVTQDDTRQYIDASEDSLYDVNHLVSQLSGKLRHNDDGNQDSDGGDDDSNSIVIGNFNINCALVVEAMAELEMMRECFDRALGYFLAIGSWFMKDDVLSSLEDSAVQRVNCHQRDNSIFSENNYDHPESNEYAHVLALIELHQLHPILLKRNYFANEVTKESGAEQPIVSLIKLVGLDRAGKFLMESCTPPSDSDVGAITSGANLPLNLVADQLKARPKLLYWYLFQVFIHKPEMYVKFPTTAVPPLVITDLHRAQFSLFVEFADGKGTEDSGNTPAFASVDSDTPFMSFLKAALQYNGIRYDNVREMLETHRGGKIDRSVFARELAFVIETFGHGSLDDAKKVVQLYMVGANNLFLAVAYAERSTKYSSILWEMLVDHCKTIDTSEEKREGTMFGSLLEAAAHCGADLSSLVAKIPEGMAIEGLRPKLIAAVSDYRHKVKIHELEANILSEDQISILRELSHISRKGIRVESPSLQKQADMAGGRKSSYSPRRVMEMGRIKSRDRVTSASGNAVPSFSLSIR</sequence>
<organism evidence="3 4">
    <name type="scientific">Thalassiosira pseudonana</name>
    <name type="common">Marine diatom</name>
    <name type="synonym">Cyclotella nana</name>
    <dbReference type="NCBI Taxonomy" id="35128"/>
    <lineage>
        <taxon>Eukaryota</taxon>
        <taxon>Sar</taxon>
        <taxon>Stramenopiles</taxon>
        <taxon>Ochrophyta</taxon>
        <taxon>Bacillariophyta</taxon>
        <taxon>Coscinodiscophyceae</taxon>
        <taxon>Thalassiosirophycidae</taxon>
        <taxon>Thalassiosirales</taxon>
        <taxon>Thalassiosiraceae</taxon>
        <taxon>Thalassiosira</taxon>
    </lineage>
</organism>
<protein>
    <recommendedName>
        <fullName evidence="2">Vps41 beta-propeller domain-containing protein</fullName>
    </recommendedName>
</protein>
<dbReference type="eggNOG" id="KOG2066">
    <property type="taxonomic scope" value="Eukaryota"/>
</dbReference>
<feature type="domain" description="Vps41 beta-propeller" evidence="2">
    <location>
        <begin position="414"/>
        <end position="553"/>
    </location>
</feature>
<dbReference type="SUPFAM" id="SSF50978">
    <property type="entry name" value="WD40 repeat-like"/>
    <property type="match status" value="1"/>
</dbReference>
<dbReference type="GO" id="GO:0016236">
    <property type="term" value="P:macroautophagy"/>
    <property type="evidence" value="ECO:0000318"/>
    <property type="project" value="GO_Central"/>
</dbReference>
<reference evidence="3 4" key="2">
    <citation type="journal article" date="2008" name="Nature">
        <title>The Phaeodactylum genome reveals the evolutionary history of diatom genomes.</title>
        <authorList>
            <person name="Bowler C."/>
            <person name="Allen A.E."/>
            <person name="Badger J.H."/>
            <person name="Grimwood J."/>
            <person name="Jabbari K."/>
            <person name="Kuo A."/>
            <person name="Maheswari U."/>
            <person name="Martens C."/>
            <person name="Maumus F."/>
            <person name="Otillar R.P."/>
            <person name="Rayko E."/>
            <person name="Salamov A."/>
            <person name="Vandepoele K."/>
            <person name="Beszteri B."/>
            <person name="Gruber A."/>
            <person name="Heijde M."/>
            <person name="Katinka M."/>
            <person name="Mock T."/>
            <person name="Valentin K."/>
            <person name="Verret F."/>
            <person name="Berges J.A."/>
            <person name="Brownlee C."/>
            <person name="Cadoret J.P."/>
            <person name="Chiovitti A."/>
            <person name="Choi C.J."/>
            <person name="Coesel S."/>
            <person name="De Martino A."/>
            <person name="Detter J.C."/>
            <person name="Durkin C."/>
            <person name="Falciatore A."/>
            <person name="Fournet J."/>
            <person name="Haruta M."/>
            <person name="Huysman M.J."/>
            <person name="Jenkins B.D."/>
            <person name="Jiroutova K."/>
            <person name="Jorgensen R.E."/>
            <person name="Joubert Y."/>
            <person name="Kaplan A."/>
            <person name="Kroger N."/>
            <person name="Kroth P.G."/>
            <person name="La Roche J."/>
            <person name="Lindquist E."/>
            <person name="Lommer M."/>
            <person name="Martin-Jezequel V."/>
            <person name="Lopez P.J."/>
            <person name="Lucas S."/>
            <person name="Mangogna M."/>
            <person name="McGinnis K."/>
            <person name="Medlin L.K."/>
            <person name="Montsant A."/>
            <person name="Oudot-Le Secq M.P."/>
            <person name="Napoli C."/>
            <person name="Obornik M."/>
            <person name="Parker M.S."/>
            <person name="Petit J.L."/>
            <person name="Porcel B.M."/>
            <person name="Poulsen N."/>
            <person name="Robison M."/>
            <person name="Rychlewski L."/>
            <person name="Rynearson T.A."/>
            <person name="Schmutz J."/>
            <person name="Shapiro H."/>
            <person name="Siaut M."/>
            <person name="Stanley M."/>
            <person name="Sussman M.R."/>
            <person name="Taylor A.R."/>
            <person name="Vardi A."/>
            <person name="von Dassow P."/>
            <person name="Vyverman W."/>
            <person name="Willis A."/>
            <person name="Wyrwicz L.S."/>
            <person name="Rokhsar D.S."/>
            <person name="Weissenbach J."/>
            <person name="Armbrust E.V."/>
            <person name="Green B.R."/>
            <person name="Van de Peer Y."/>
            <person name="Grigoriev I.V."/>
        </authorList>
    </citation>
    <scope>NUCLEOTIDE SEQUENCE [LARGE SCALE GENOMIC DNA]</scope>
    <source>
        <strain evidence="3 4">CCMP1335</strain>
    </source>
</reference>
<dbReference type="Pfam" id="PF23411">
    <property type="entry name" value="Beta-prop_Vps41"/>
    <property type="match status" value="1"/>
</dbReference>
<evidence type="ECO:0000256" key="1">
    <source>
        <dbReference type="SAM" id="MobiDB-lite"/>
    </source>
</evidence>
<dbReference type="GO" id="GO:0034058">
    <property type="term" value="P:endosomal vesicle fusion"/>
    <property type="evidence" value="ECO:0000318"/>
    <property type="project" value="GO_Central"/>
</dbReference>
<dbReference type="Proteomes" id="UP000001449">
    <property type="component" value="Chromosome 14"/>
</dbReference>
<feature type="region of interest" description="Disordered" evidence="1">
    <location>
        <begin position="1"/>
        <end position="54"/>
    </location>
</feature>
<dbReference type="PANTHER" id="PTHR12616:SF1">
    <property type="entry name" value="VACUOLAR PROTEIN SORTING-ASSOCIATED PROTEIN 41 HOMOLOG"/>
    <property type="match status" value="1"/>
</dbReference>
<name>B8CC66_THAPS</name>
<dbReference type="GO" id="GO:0005770">
    <property type="term" value="C:late endosome"/>
    <property type="evidence" value="ECO:0000318"/>
    <property type="project" value="GO_Central"/>
</dbReference>
<feature type="compositionally biased region" description="Acidic residues" evidence="1">
    <location>
        <begin position="15"/>
        <end position="43"/>
    </location>
</feature>
<dbReference type="KEGG" id="tps:THAPSDRAFT_24796"/>
<evidence type="ECO:0000313" key="3">
    <source>
        <dbReference type="EMBL" id="EED88714.1"/>
    </source>
</evidence>
<dbReference type="GeneID" id="7451201"/>
<dbReference type="RefSeq" id="XP_002293705.1">
    <property type="nucleotide sequence ID" value="XM_002293669.1"/>
</dbReference>
<keyword evidence="4" id="KW-1185">Reference proteome</keyword>
<reference evidence="3 4" key="1">
    <citation type="journal article" date="2004" name="Science">
        <title>The genome of the diatom Thalassiosira pseudonana: ecology, evolution, and metabolism.</title>
        <authorList>
            <person name="Armbrust E.V."/>
            <person name="Berges J.A."/>
            <person name="Bowler C."/>
            <person name="Green B.R."/>
            <person name="Martinez D."/>
            <person name="Putnam N.H."/>
            <person name="Zhou S."/>
            <person name="Allen A.E."/>
            <person name="Apt K.E."/>
            <person name="Bechner M."/>
            <person name="Brzezinski M.A."/>
            <person name="Chaal B.K."/>
            <person name="Chiovitti A."/>
            <person name="Davis A.K."/>
            <person name="Demarest M.S."/>
            <person name="Detter J.C."/>
            <person name="Glavina T."/>
            <person name="Goodstein D."/>
            <person name="Hadi M.Z."/>
            <person name="Hellsten U."/>
            <person name="Hildebrand M."/>
            <person name="Jenkins B.D."/>
            <person name="Jurka J."/>
            <person name="Kapitonov V.V."/>
            <person name="Kroger N."/>
            <person name="Lau W.W."/>
            <person name="Lane T.W."/>
            <person name="Larimer F.W."/>
            <person name="Lippmeier J.C."/>
            <person name="Lucas S."/>
            <person name="Medina M."/>
            <person name="Montsant A."/>
            <person name="Obornik M."/>
            <person name="Parker M.S."/>
            <person name="Palenik B."/>
            <person name="Pazour G.J."/>
            <person name="Richardson P.M."/>
            <person name="Rynearson T.A."/>
            <person name="Saito M.A."/>
            <person name="Schwartz D.C."/>
            <person name="Thamatrakoln K."/>
            <person name="Valentin K."/>
            <person name="Vardi A."/>
            <person name="Wilkerson F.P."/>
            <person name="Rokhsar D.S."/>
        </authorList>
    </citation>
    <scope>NUCLEOTIDE SEQUENCE [LARGE SCALE GENOMIC DNA]</scope>
    <source>
        <strain evidence="3 4">CCMP1335</strain>
    </source>
</reference>
<dbReference type="PaxDb" id="35128-Thaps24796"/>
<dbReference type="STRING" id="35128.B8CC66"/>
<gene>
    <name evidence="3" type="ORF">THAPSDRAFT_24796</name>
</gene>
<dbReference type="GO" id="GO:0009267">
    <property type="term" value="P:cellular response to starvation"/>
    <property type="evidence" value="ECO:0000318"/>
    <property type="project" value="GO_Central"/>
</dbReference>
<feature type="region of interest" description="Disordered" evidence="1">
    <location>
        <begin position="266"/>
        <end position="287"/>
    </location>
</feature>
<dbReference type="InParanoid" id="B8CC66"/>
<dbReference type="EMBL" id="CM000649">
    <property type="protein sequence ID" value="EED88714.1"/>
    <property type="molecule type" value="Genomic_DNA"/>
</dbReference>
<evidence type="ECO:0000313" key="4">
    <source>
        <dbReference type="Proteomes" id="UP000001449"/>
    </source>
</evidence>
<proteinExistence type="predicted"/>